<dbReference type="EMBL" id="KY684083">
    <property type="protein sequence ID" value="ARF08460.1"/>
    <property type="molecule type" value="Genomic_DNA"/>
</dbReference>
<name>A0A1V0S9S3_9VIRU</name>
<sequence>MKHNINVDCINNIIKTFGFDYFQSLIMVYSDIVKS</sequence>
<proteinExistence type="predicted"/>
<evidence type="ECO:0000313" key="1">
    <source>
        <dbReference type="EMBL" id="ARF08460.1"/>
    </source>
</evidence>
<accession>A0A1V0S9S3</accession>
<organism evidence="1">
    <name type="scientific">Catovirus CTV1</name>
    <dbReference type="NCBI Taxonomy" id="1977631"/>
    <lineage>
        <taxon>Viruses</taxon>
        <taxon>Varidnaviria</taxon>
        <taxon>Bamfordvirae</taxon>
        <taxon>Nucleocytoviricota</taxon>
        <taxon>Megaviricetes</taxon>
        <taxon>Imitervirales</taxon>
        <taxon>Mimiviridae</taxon>
        <taxon>Klosneuvirinae</taxon>
        <taxon>Catovirus</taxon>
    </lineage>
</organism>
<reference evidence="1" key="1">
    <citation type="journal article" date="2017" name="Science">
        <title>Giant viruses with an expanded complement of translation system components.</title>
        <authorList>
            <person name="Schulz F."/>
            <person name="Yutin N."/>
            <person name="Ivanova N.N."/>
            <person name="Ortega D.R."/>
            <person name="Lee T.K."/>
            <person name="Vierheilig J."/>
            <person name="Daims H."/>
            <person name="Horn M."/>
            <person name="Wagner M."/>
            <person name="Jensen G.J."/>
            <person name="Kyrpides N.C."/>
            <person name="Koonin E.V."/>
            <person name="Woyke T."/>
        </authorList>
    </citation>
    <scope>NUCLEOTIDE SEQUENCE</scope>
    <source>
        <strain evidence="1">CTV1</strain>
    </source>
</reference>
<gene>
    <name evidence="1" type="ORF">Catovirus_1_510</name>
</gene>
<protein>
    <submittedName>
        <fullName evidence="1">Uncharacterized protein</fullName>
    </submittedName>
</protein>